<dbReference type="GO" id="GO:0005524">
    <property type="term" value="F:ATP binding"/>
    <property type="evidence" value="ECO:0007669"/>
    <property type="project" value="UniProtKB-UniRule"/>
</dbReference>
<dbReference type="Pfam" id="PF00069">
    <property type="entry name" value="Pkinase"/>
    <property type="match status" value="1"/>
</dbReference>
<dbReference type="InterPro" id="IPR011009">
    <property type="entry name" value="Kinase-like_dom_sf"/>
</dbReference>
<dbReference type="GO" id="GO:0004672">
    <property type="term" value="F:protein kinase activity"/>
    <property type="evidence" value="ECO:0007669"/>
    <property type="project" value="InterPro"/>
</dbReference>
<keyword evidence="2 5" id="KW-0547">Nucleotide-binding</keyword>
<keyword evidence="4 5" id="KW-0067">ATP-binding</keyword>
<dbReference type="SUPFAM" id="SSF56112">
    <property type="entry name" value="Protein kinase-like (PK-like)"/>
    <property type="match status" value="1"/>
</dbReference>
<evidence type="ECO:0000256" key="1">
    <source>
        <dbReference type="ARBA" id="ARBA00022679"/>
    </source>
</evidence>
<feature type="transmembrane region" description="Helical" evidence="6">
    <location>
        <begin position="168"/>
        <end position="187"/>
    </location>
</feature>
<dbReference type="Gene3D" id="1.10.510.10">
    <property type="entry name" value="Transferase(Phosphotransferase) domain 1"/>
    <property type="match status" value="1"/>
</dbReference>
<keyword evidence="3" id="KW-0418">Kinase</keyword>
<dbReference type="EMBL" id="CM017873">
    <property type="protein sequence ID" value="KAG1331187.1"/>
    <property type="molecule type" value="Genomic_DNA"/>
</dbReference>
<sequence>MSLPNHSPLLLLLVLLFFLSISTISCHLSTIAISHVSNNTIVCALLPSHANKHFDLNCTSIAKRVQRNYPSANNGSYTAIAAGNGFLCALGPTAFSDASSMHWWEFKQESGGNGSIPHSKRVYQGPPLVSLSAGDTHVCGLQGGAARKLDCWRWPQLVFPKELNFTDIAVAVGLAATAICFIVLRTYRNNGRVHDMVRLHGAAAAAVVPPPEVVEVSNLPIDRRLSLMINQGHSSTIEEFPLAVLLAATDNFSDDQKIGSGSFGSVYRATLDDGRTVAIKRDKISAATAAASSTSLADRRRWDRDREAAFLSELALLSRVNHKNLVRLLGFCSQAGERALVYEFMANRTLHDHLHKLAASPLASWAARLKVALDAARGIEYLHVYAVPPIIHRDIKPSNILLDATWTAKVADFGLSILSPSSPDDDDTRHVSSPRAAGTVGYMDPQYYRLQNLTAKSDVYSFGVVLLELLTGNRAVHRNDESGTPRNVVEYAVPHIAADDVHRVMDRRLPPPTPSEIEAVAFVGYLAADCVSPDGRDRPTMSEIVAGLERAVAACAAPPPSALPRSATARSV</sequence>
<evidence type="ECO:0000256" key="3">
    <source>
        <dbReference type="ARBA" id="ARBA00022777"/>
    </source>
</evidence>
<dbReference type="InterPro" id="IPR017441">
    <property type="entry name" value="Protein_kinase_ATP_BS"/>
</dbReference>
<dbReference type="PROSITE" id="PS00107">
    <property type="entry name" value="PROTEIN_KINASE_ATP"/>
    <property type="match status" value="1"/>
</dbReference>
<feature type="domain" description="Protein kinase" evidence="8">
    <location>
        <begin position="252"/>
        <end position="552"/>
    </location>
</feature>
<feature type="signal peptide" evidence="7">
    <location>
        <begin position="1"/>
        <end position="26"/>
    </location>
</feature>
<evidence type="ECO:0000256" key="4">
    <source>
        <dbReference type="ARBA" id="ARBA00022840"/>
    </source>
</evidence>
<evidence type="ECO:0000313" key="9">
    <source>
        <dbReference type="EMBL" id="KAG1331187.1"/>
    </source>
</evidence>
<dbReference type="OrthoDB" id="61110at2759"/>
<comment type="caution">
    <text evidence="9">The sequence shown here is derived from an EMBL/GenBank/DDBJ whole genome shotgun (WGS) entry which is preliminary data.</text>
</comment>
<feature type="binding site" evidence="5">
    <location>
        <position position="280"/>
    </location>
    <ligand>
        <name>ATP</name>
        <dbReference type="ChEBI" id="CHEBI:30616"/>
    </ligand>
</feature>
<keyword evidence="6" id="KW-1133">Transmembrane helix</keyword>
<keyword evidence="10" id="KW-1185">Reference proteome</keyword>
<evidence type="ECO:0000256" key="2">
    <source>
        <dbReference type="ARBA" id="ARBA00022741"/>
    </source>
</evidence>
<dbReference type="PANTHER" id="PTHR46146:SF4">
    <property type="entry name" value="SERINE_THREONINE-PROTEIN KINASE-LIKE PROTEIN CCR4"/>
    <property type="match status" value="1"/>
</dbReference>
<protein>
    <recommendedName>
        <fullName evidence="8">Protein kinase domain-containing protein</fullName>
    </recommendedName>
</protein>
<dbReference type="PROSITE" id="PS00108">
    <property type="entry name" value="PROTEIN_KINASE_ST"/>
    <property type="match status" value="1"/>
</dbReference>
<dbReference type="PROSITE" id="PS50011">
    <property type="entry name" value="PROTEIN_KINASE_DOM"/>
    <property type="match status" value="1"/>
</dbReference>
<dbReference type="Gene3D" id="3.30.200.20">
    <property type="entry name" value="Phosphorylase Kinase, domain 1"/>
    <property type="match status" value="1"/>
</dbReference>
<dbReference type="InterPro" id="IPR008271">
    <property type="entry name" value="Ser/Thr_kinase_AS"/>
</dbReference>
<evidence type="ECO:0000256" key="5">
    <source>
        <dbReference type="PROSITE-ProRule" id="PRU10141"/>
    </source>
</evidence>
<reference evidence="9" key="1">
    <citation type="journal article" date="2017" name="Gigascience">
        <title>The genome draft of coconut (Cocos nucifera).</title>
        <authorList>
            <person name="Xiao Y."/>
            <person name="Xu P."/>
            <person name="Fan H."/>
            <person name="Baudouin L."/>
            <person name="Xia W."/>
            <person name="Bocs S."/>
            <person name="Xu J."/>
            <person name="Li Q."/>
            <person name="Guo A."/>
            <person name="Zhou L."/>
            <person name="Li J."/>
            <person name="Wu Y."/>
            <person name="Ma Z."/>
            <person name="Armero A."/>
            <person name="Issali A.E."/>
            <person name="Liu N."/>
            <person name="Peng M."/>
            <person name="Yang Y."/>
        </authorList>
    </citation>
    <scope>NUCLEOTIDE SEQUENCE</scope>
    <source>
        <tissue evidence="9">Spear leaf of Hainan Tall coconut</tissue>
    </source>
</reference>
<dbReference type="InterPro" id="IPR000719">
    <property type="entry name" value="Prot_kinase_dom"/>
</dbReference>
<gene>
    <name evidence="9" type="ORF">COCNU_02G011550</name>
</gene>
<dbReference type="Proteomes" id="UP000797356">
    <property type="component" value="Chromosome 2"/>
</dbReference>
<proteinExistence type="predicted"/>
<feature type="chain" id="PRO_5035454461" description="Protein kinase domain-containing protein" evidence="7">
    <location>
        <begin position="27"/>
        <end position="572"/>
    </location>
</feature>
<keyword evidence="7" id="KW-0732">Signal</keyword>
<keyword evidence="6" id="KW-0472">Membrane</keyword>
<name>A0A8K0I058_COCNU</name>
<dbReference type="CDD" id="cd14066">
    <property type="entry name" value="STKc_IRAK"/>
    <property type="match status" value="1"/>
</dbReference>
<reference evidence="9" key="2">
    <citation type="submission" date="2019-07" db="EMBL/GenBank/DDBJ databases">
        <authorList>
            <person name="Yang Y."/>
            <person name="Bocs S."/>
            <person name="Baudouin L."/>
        </authorList>
    </citation>
    <scope>NUCLEOTIDE SEQUENCE</scope>
    <source>
        <tissue evidence="9">Spear leaf of Hainan Tall coconut</tissue>
    </source>
</reference>
<evidence type="ECO:0000256" key="7">
    <source>
        <dbReference type="SAM" id="SignalP"/>
    </source>
</evidence>
<evidence type="ECO:0000259" key="8">
    <source>
        <dbReference type="PROSITE" id="PS50011"/>
    </source>
</evidence>
<dbReference type="PANTHER" id="PTHR46146">
    <property type="entry name" value="SERINE/THREONINE-PROTEIN KINASE-LIKE PROTEIN CCR4"/>
    <property type="match status" value="1"/>
</dbReference>
<dbReference type="AlphaFoldDB" id="A0A8K0I058"/>
<dbReference type="SMART" id="SM00220">
    <property type="entry name" value="S_TKc"/>
    <property type="match status" value="1"/>
</dbReference>
<organism evidence="9 10">
    <name type="scientific">Cocos nucifera</name>
    <name type="common">Coconut palm</name>
    <dbReference type="NCBI Taxonomy" id="13894"/>
    <lineage>
        <taxon>Eukaryota</taxon>
        <taxon>Viridiplantae</taxon>
        <taxon>Streptophyta</taxon>
        <taxon>Embryophyta</taxon>
        <taxon>Tracheophyta</taxon>
        <taxon>Spermatophyta</taxon>
        <taxon>Magnoliopsida</taxon>
        <taxon>Liliopsida</taxon>
        <taxon>Arecaceae</taxon>
        <taxon>Arecoideae</taxon>
        <taxon>Cocoseae</taxon>
        <taxon>Attaleinae</taxon>
        <taxon>Cocos</taxon>
    </lineage>
</organism>
<accession>A0A8K0I058</accession>
<keyword evidence="1" id="KW-0808">Transferase</keyword>
<evidence type="ECO:0000256" key="6">
    <source>
        <dbReference type="SAM" id="Phobius"/>
    </source>
</evidence>
<evidence type="ECO:0000313" key="10">
    <source>
        <dbReference type="Proteomes" id="UP000797356"/>
    </source>
</evidence>
<keyword evidence="6" id="KW-0812">Transmembrane</keyword>